<keyword evidence="4 7" id="KW-0472">Membrane</keyword>
<evidence type="ECO:0000256" key="3">
    <source>
        <dbReference type="ARBA" id="ARBA00022989"/>
    </source>
</evidence>
<dbReference type="AlphaFoldDB" id="A0A6A6E189"/>
<evidence type="ECO:0000313" key="9">
    <source>
        <dbReference type="EMBL" id="KAF2183920.1"/>
    </source>
</evidence>
<dbReference type="OrthoDB" id="444631at2759"/>
<feature type="region of interest" description="Disordered" evidence="6">
    <location>
        <begin position="323"/>
        <end position="347"/>
    </location>
</feature>
<dbReference type="PANTHER" id="PTHR33048">
    <property type="entry name" value="PTH11-LIKE INTEGRAL MEMBRANE PROTEIN (AFU_ORTHOLOGUE AFUA_5G11245)"/>
    <property type="match status" value="1"/>
</dbReference>
<keyword evidence="2 7" id="KW-0812">Transmembrane</keyword>
<organism evidence="9 10">
    <name type="scientific">Zopfia rhizophila CBS 207.26</name>
    <dbReference type="NCBI Taxonomy" id="1314779"/>
    <lineage>
        <taxon>Eukaryota</taxon>
        <taxon>Fungi</taxon>
        <taxon>Dikarya</taxon>
        <taxon>Ascomycota</taxon>
        <taxon>Pezizomycotina</taxon>
        <taxon>Dothideomycetes</taxon>
        <taxon>Dothideomycetes incertae sedis</taxon>
        <taxon>Zopfiaceae</taxon>
        <taxon>Zopfia</taxon>
    </lineage>
</organism>
<evidence type="ECO:0000259" key="8">
    <source>
        <dbReference type="Pfam" id="PF20684"/>
    </source>
</evidence>
<evidence type="ECO:0000313" key="10">
    <source>
        <dbReference type="Proteomes" id="UP000800200"/>
    </source>
</evidence>
<feature type="transmembrane region" description="Helical" evidence="7">
    <location>
        <begin position="33"/>
        <end position="54"/>
    </location>
</feature>
<evidence type="ECO:0000256" key="6">
    <source>
        <dbReference type="SAM" id="MobiDB-lite"/>
    </source>
</evidence>
<comment type="similarity">
    <text evidence="5">Belongs to the SAT4 family.</text>
</comment>
<dbReference type="InterPro" id="IPR052337">
    <property type="entry name" value="SAT4-like"/>
</dbReference>
<proteinExistence type="inferred from homology"/>
<dbReference type="PANTHER" id="PTHR33048:SF47">
    <property type="entry name" value="INTEGRAL MEMBRANE PROTEIN-RELATED"/>
    <property type="match status" value="1"/>
</dbReference>
<sequence>MMYLFPRQDAPPTMAPPGVTPNYVNPESIGGKITWSGPFLCGLALAFVILRSLIKTLIIKKWSWDDTFIVIAWFFALGRVIMNVYMVEVFMVGRHTWDIPPWELIRVGNGSKNGLFIGDMLYFWGIMFTKLSILALYLNVFKIYRPFRFLCYGMMAFVVTYLLVFFFIYAFDCNPVAKGWHLIGWTGPPGTCIDIIDVGYAVGAINIFTDVVILVMPLPLLAKLHLDNARKLGLMAIFATGIGILTRGSVVACTIIREVVIVRTFKDLDQNWSTVEGIIWLTAELCVGIICACLPSLAPIYTRKMMSSLIPESLRDYLRSMRSSFGSRNSSNKSGVSKKSFMKNSQKLDDSASDIELVDGGASKTYVSVADMGEKDSSGEGIHQTTNINIKYSQNKNSNMV</sequence>
<dbReference type="Pfam" id="PF20684">
    <property type="entry name" value="Fung_rhodopsin"/>
    <property type="match status" value="1"/>
</dbReference>
<feature type="compositionally biased region" description="Low complexity" evidence="6">
    <location>
        <begin position="323"/>
        <end position="339"/>
    </location>
</feature>
<accession>A0A6A6E189</accession>
<evidence type="ECO:0000256" key="2">
    <source>
        <dbReference type="ARBA" id="ARBA00022692"/>
    </source>
</evidence>
<dbReference type="Proteomes" id="UP000800200">
    <property type="component" value="Unassembled WGS sequence"/>
</dbReference>
<dbReference type="GO" id="GO:0016020">
    <property type="term" value="C:membrane"/>
    <property type="evidence" value="ECO:0007669"/>
    <property type="project" value="UniProtKB-SubCell"/>
</dbReference>
<dbReference type="InterPro" id="IPR049326">
    <property type="entry name" value="Rhodopsin_dom_fungi"/>
</dbReference>
<reference evidence="9" key="1">
    <citation type="journal article" date="2020" name="Stud. Mycol.">
        <title>101 Dothideomycetes genomes: a test case for predicting lifestyles and emergence of pathogens.</title>
        <authorList>
            <person name="Haridas S."/>
            <person name="Albert R."/>
            <person name="Binder M."/>
            <person name="Bloem J."/>
            <person name="Labutti K."/>
            <person name="Salamov A."/>
            <person name="Andreopoulos B."/>
            <person name="Baker S."/>
            <person name="Barry K."/>
            <person name="Bills G."/>
            <person name="Bluhm B."/>
            <person name="Cannon C."/>
            <person name="Castanera R."/>
            <person name="Culley D."/>
            <person name="Daum C."/>
            <person name="Ezra D."/>
            <person name="Gonzalez J."/>
            <person name="Henrissat B."/>
            <person name="Kuo A."/>
            <person name="Liang C."/>
            <person name="Lipzen A."/>
            <person name="Lutzoni F."/>
            <person name="Magnuson J."/>
            <person name="Mondo S."/>
            <person name="Nolan M."/>
            <person name="Ohm R."/>
            <person name="Pangilinan J."/>
            <person name="Park H.-J."/>
            <person name="Ramirez L."/>
            <person name="Alfaro M."/>
            <person name="Sun H."/>
            <person name="Tritt A."/>
            <person name="Yoshinaga Y."/>
            <person name="Zwiers L.-H."/>
            <person name="Turgeon B."/>
            <person name="Goodwin S."/>
            <person name="Spatafora J."/>
            <person name="Crous P."/>
            <person name="Grigoriev I."/>
        </authorList>
    </citation>
    <scope>NUCLEOTIDE SEQUENCE</scope>
    <source>
        <strain evidence="9">CBS 207.26</strain>
    </source>
</reference>
<evidence type="ECO:0000256" key="7">
    <source>
        <dbReference type="SAM" id="Phobius"/>
    </source>
</evidence>
<keyword evidence="10" id="KW-1185">Reference proteome</keyword>
<feature type="transmembrane region" description="Helical" evidence="7">
    <location>
        <begin position="66"/>
        <end position="87"/>
    </location>
</feature>
<feature type="domain" description="Rhodopsin" evidence="8">
    <location>
        <begin position="50"/>
        <end position="302"/>
    </location>
</feature>
<evidence type="ECO:0000256" key="1">
    <source>
        <dbReference type="ARBA" id="ARBA00004141"/>
    </source>
</evidence>
<feature type="transmembrane region" description="Helical" evidence="7">
    <location>
        <begin position="150"/>
        <end position="171"/>
    </location>
</feature>
<evidence type="ECO:0000256" key="4">
    <source>
        <dbReference type="ARBA" id="ARBA00023136"/>
    </source>
</evidence>
<feature type="transmembrane region" description="Helical" evidence="7">
    <location>
        <begin position="234"/>
        <end position="257"/>
    </location>
</feature>
<dbReference type="EMBL" id="ML994640">
    <property type="protein sequence ID" value="KAF2183920.1"/>
    <property type="molecule type" value="Genomic_DNA"/>
</dbReference>
<comment type="subcellular location">
    <subcellularLocation>
        <location evidence="1">Membrane</location>
        <topology evidence="1">Multi-pass membrane protein</topology>
    </subcellularLocation>
</comment>
<protein>
    <recommendedName>
        <fullName evidence="8">Rhodopsin domain-containing protein</fullName>
    </recommendedName>
</protein>
<feature type="transmembrane region" description="Helical" evidence="7">
    <location>
        <begin position="121"/>
        <end position="138"/>
    </location>
</feature>
<evidence type="ECO:0000256" key="5">
    <source>
        <dbReference type="ARBA" id="ARBA00038359"/>
    </source>
</evidence>
<keyword evidence="3 7" id="KW-1133">Transmembrane helix</keyword>
<gene>
    <name evidence="9" type="ORF">K469DRAFT_581796</name>
</gene>
<feature type="transmembrane region" description="Helical" evidence="7">
    <location>
        <begin position="277"/>
        <end position="298"/>
    </location>
</feature>
<feature type="transmembrane region" description="Helical" evidence="7">
    <location>
        <begin position="198"/>
        <end position="222"/>
    </location>
</feature>
<name>A0A6A6E189_9PEZI</name>